<gene>
    <name evidence="2" type="ORF">pdc_045</name>
</gene>
<feature type="coiled-coil region" evidence="1">
    <location>
        <begin position="61"/>
        <end position="95"/>
    </location>
</feature>
<keyword evidence="1" id="KW-0175">Coiled coil</keyword>
<sequence length="281" mass="31863">METKFLSDGRKVVIVGQLNNTETIVQEVFVTQSGDELPGGERFVVKGLHDQPVESWLSREKARQEKALADAKLKIENINKEIEGYRNKLSFWKEMVKQVGAFAEYIDDADLEHFADVMTGQVKFAVRLGYGIPSIEKFEDFMSSIDNYYGCKNFKGIKCLCLLGSTDGDISFHVNRYSDGSGGADFVEFYNTIDEARDCVKRIALDRIENPNGNGLSIEEIKACSRMGVEFNATEIKKIKERLFAASDRNYSNLLEKFNEQVFLIEKGKQTIEEMLNEAIK</sequence>
<accession>A0AAE8YHH9</accession>
<protein>
    <submittedName>
        <fullName evidence="2">Zf-TFIIB domain-containing protein</fullName>
    </submittedName>
</protein>
<organism evidence="2 3">
    <name type="scientific">Pantoea phage PdC23</name>
    <dbReference type="NCBI Taxonomy" id="2894356"/>
    <lineage>
        <taxon>Viruses</taxon>
        <taxon>Duplodnaviria</taxon>
        <taxon>Heunggongvirae</taxon>
        <taxon>Uroviricota</taxon>
        <taxon>Caudoviricetes</taxon>
        <taxon>Felixviridae</taxon>
        <taxon>Certevirus</taxon>
        <taxon>Certevirus C23</taxon>
    </lineage>
</organism>
<evidence type="ECO:0000313" key="2">
    <source>
        <dbReference type="EMBL" id="UGC97758.1"/>
    </source>
</evidence>
<evidence type="ECO:0000256" key="1">
    <source>
        <dbReference type="SAM" id="Coils"/>
    </source>
</evidence>
<dbReference type="Proteomes" id="UP000828384">
    <property type="component" value="Segment"/>
</dbReference>
<proteinExistence type="predicted"/>
<keyword evidence="3" id="KW-1185">Reference proteome</keyword>
<dbReference type="EMBL" id="OL396571">
    <property type="protein sequence ID" value="UGC97758.1"/>
    <property type="molecule type" value="Genomic_DNA"/>
</dbReference>
<name>A0AAE8YHH9_9CAUD</name>
<evidence type="ECO:0000313" key="3">
    <source>
        <dbReference type="Proteomes" id="UP000828384"/>
    </source>
</evidence>
<reference evidence="2" key="1">
    <citation type="journal article" date="2022" name="Curr. Microbiol.">
        <title>Isolation, Characterization, and Comparative Genomic Analysis of vB_Pd_C23, a Novel Bacteriophage of Pantoea dispersa.</title>
        <authorList>
            <person name="Grami E."/>
            <person name="Laadouze I."/>
            <person name="Ben Tiba S."/>
            <person name="Hafiane A."/>
            <person name="Sealey K.S."/>
            <person name="Saidi N."/>
        </authorList>
    </citation>
    <scope>NUCLEOTIDE SEQUENCE</scope>
</reference>